<proteinExistence type="predicted"/>
<dbReference type="Pfam" id="PF06259">
    <property type="entry name" value="Abhydrolase_8"/>
    <property type="match status" value="2"/>
</dbReference>
<comment type="caution">
    <text evidence="3">The sequence shown here is derived from an EMBL/GenBank/DDBJ whole genome shotgun (WGS) entry which is preliminary data.</text>
</comment>
<feature type="compositionally biased region" description="Basic and acidic residues" evidence="1">
    <location>
        <begin position="892"/>
        <end position="903"/>
    </location>
</feature>
<gene>
    <name evidence="3" type="ORF">C1Y40_04546</name>
</gene>
<accession>A0A2S8BF81</accession>
<feature type="region of interest" description="Disordered" evidence="1">
    <location>
        <begin position="198"/>
        <end position="260"/>
    </location>
</feature>
<reference evidence="3 4" key="1">
    <citation type="journal article" date="2017" name="Int. J. Syst. Evol. Microbiol.">
        <title>Mycobacterium talmoniae sp. nov., a slowly growing mycobacterium isolated from human respiratory samples.</title>
        <authorList>
            <person name="Davidson R.M."/>
            <person name="DeGroote M.A."/>
            <person name="Marola J.L."/>
            <person name="Buss S."/>
            <person name="Jones V."/>
            <person name="McNeil M.R."/>
            <person name="Freifeld A.G."/>
            <person name="Elaine Epperson L."/>
            <person name="Hasan N.A."/>
            <person name="Jackson M."/>
            <person name="Iwen P.C."/>
            <person name="Salfinger M."/>
            <person name="Strong M."/>
        </authorList>
    </citation>
    <scope>NUCLEOTIDE SEQUENCE [LARGE SCALE GENOMIC DNA]</scope>
    <source>
        <strain evidence="3 4">ATCC BAA-2683</strain>
    </source>
</reference>
<organism evidence="3 4">
    <name type="scientific">Mycobacterium talmoniae</name>
    <dbReference type="NCBI Taxonomy" id="1858794"/>
    <lineage>
        <taxon>Bacteria</taxon>
        <taxon>Bacillati</taxon>
        <taxon>Actinomycetota</taxon>
        <taxon>Actinomycetes</taxon>
        <taxon>Mycobacteriales</taxon>
        <taxon>Mycobacteriaceae</taxon>
        <taxon>Mycobacterium</taxon>
    </lineage>
</organism>
<evidence type="ECO:0000313" key="4">
    <source>
        <dbReference type="Proteomes" id="UP000238296"/>
    </source>
</evidence>
<feature type="compositionally biased region" description="Low complexity" evidence="1">
    <location>
        <begin position="1444"/>
        <end position="1456"/>
    </location>
</feature>
<feature type="region of interest" description="Disordered" evidence="1">
    <location>
        <begin position="358"/>
        <end position="384"/>
    </location>
</feature>
<feature type="region of interest" description="Disordered" evidence="1">
    <location>
        <begin position="722"/>
        <end position="741"/>
    </location>
</feature>
<dbReference type="EMBL" id="PPEA01000655">
    <property type="protein sequence ID" value="PQM45289.1"/>
    <property type="molecule type" value="Genomic_DNA"/>
</dbReference>
<feature type="compositionally biased region" description="Basic and acidic residues" evidence="1">
    <location>
        <begin position="1473"/>
        <end position="1487"/>
    </location>
</feature>
<dbReference type="InterPro" id="IPR010427">
    <property type="entry name" value="DUF1023"/>
</dbReference>
<feature type="compositionally biased region" description="Polar residues" evidence="1">
    <location>
        <begin position="1936"/>
        <end position="1947"/>
    </location>
</feature>
<dbReference type="Proteomes" id="UP000238296">
    <property type="component" value="Unassembled WGS sequence"/>
</dbReference>
<feature type="region of interest" description="Disordered" evidence="1">
    <location>
        <begin position="1502"/>
        <end position="1531"/>
    </location>
</feature>
<protein>
    <recommendedName>
        <fullName evidence="2">DUF1023 domain-containing protein</fullName>
    </recommendedName>
</protein>
<feature type="region of interest" description="Disordered" evidence="1">
    <location>
        <begin position="1342"/>
        <end position="1370"/>
    </location>
</feature>
<evidence type="ECO:0000313" key="3">
    <source>
        <dbReference type="EMBL" id="PQM45289.1"/>
    </source>
</evidence>
<feature type="compositionally biased region" description="Basic and acidic residues" evidence="1">
    <location>
        <begin position="722"/>
        <end position="731"/>
    </location>
</feature>
<feature type="region of interest" description="Disordered" evidence="1">
    <location>
        <begin position="1934"/>
        <end position="1955"/>
    </location>
</feature>
<dbReference type="InterPro" id="IPR029058">
    <property type="entry name" value="AB_hydrolase_fold"/>
</dbReference>
<dbReference type="SUPFAM" id="SSF53474">
    <property type="entry name" value="alpha/beta-Hydrolases"/>
    <property type="match status" value="2"/>
</dbReference>
<feature type="region of interest" description="Disordered" evidence="1">
    <location>
        <begin position="892"/>
        <end position="924"/>
    </location>
</feature>
<feature type="domain" description="DUF1023" evidence="2">
    <location>
        <begin position="1657"/>
        <end position="1852"/>
    </location>
</feature>
<feature type="compositionally biased region" description="Basic and acidic residues" evidence="1">
    <location>
        <begin position="212"/>
        <end position="226"/>
    </location>
</feature>
<feature type="region of interest" description="Disordered" evidence="1">
    <location>
        <begin position="1168"/>
        <end position="1216"/>
    </location>
</feature>
<evidence type="ECO:0000259" key="2">
    <source>
        <dbReference type="Pfam" id="PF06259"/>
    </source>
</evidence>
<evidence type="ECO:0000256" key="1">
    <source>
        <dbReference type="SAM" id="MobiDB-lite"/>
    </source>
</evidence>
<name>A0A2S8BF81_9MYCO</name>
<feature type="region of interest" description="Disordered" evidence="1">
    <location>
        <begin position="1438"/>
        <end position="1487"/>
    </location>
</feature>
<feature type="compositionally biased region" description="Low complexity" evidence="1">
    <location>
        <begin position="904"/>
        <end position="917"/>
    </location>
</feature>
<feature type="compositionally biased region" description="Basic and acidic residues" evidence="1">
    <location>
        <begin position="1508"/>
        <end position="1531"/>
    </location>
</feature>
<sequence>MDGGWRNDQGASLDAAANAEANRFLASAKGAEEGITEAMGRITGGLDRAELVGLDHRLKTEDSFKRKLAEVIGEDPDLSIAEHLTDMKDAIRYTVRSSEESYTSNVNHAVDELLANGYEPVKFKNSWGSETEDGNPAYQGINSFWRDPVSGHVFEVQFHTPSSFDAKMNTHPLYAEEREVGTSPERVRELQRQQAAIFGAVPRPPGSTDLALPHHEPPPRTADPHAGDGQVQPADHEGPPHGPAPEWGPHRTPGPDDVAHAINDLKQHSTEPTDGNTGAVHQKGSQVLQRWNALDPAMREAIIAHETRAGHHSELAHLDGMPPDVRTTLVDHNLVEHFAERHPAQAEAIRDWAKQMDDHFRDPEHNPRPDIRGDDFNGKLPDTARSDSKLRRLAAVFTSTQETRSVDRIWQERYQPPEGSPPRRMWTYDPLAFGGDGRVVMAIGDLSGADQVAVYTPGITSNIRSFDGIVNAAENLHMRAGLKGTDTRRATFAWLGYDAPSGRGIFGQTIHPTFAEAGGHRLAHDVAALHASFGTHPPEIKLFGHSYGSTTTAYAGAGGRLGGYVHSITLMGSPGAGPVAHASEFHVDDRVYVASSSGDMVTKVGSSQLAGHPLLGRFGFGREPGAAQIFGRFGLGRDPASPDFGGVRIRAEYAAHELTKGLGSHTNMFASEAIGPDGKPVLLRDDPHVRVTESLDNLSHIFAGDIDKLTLELGRHDPDHRFVGDPARARPAEPATGYPGPRECVRQGIEGFVERHPDSPIRQIGDELHDGRGVRQDDLEHALGTRLREGDAAAIEAAVRDGKSVFVVDTYHPAALHGGHPGSHLYVVEPNPHAPHGSGSLYVYDGNGRTPTPWLPDTDLVARRQVAVFEPDGTPARPLSPEQGLHTDKAVIGDRLPSDHDGDPGQLPAGQPAGPGDSTPARPDPIEAVLPVLERHGFSLDDLMAINERAAVVGRDGLAGEFSTEQLRMVYEARMAHPHPSPGEVIRKVVGKPAVETILEQVANPGSEYGGGGRYKADAASGCVSVASDAANLRTPPEMLRGLRLDYGEWSPYEVFTTTDHVYVIEGQLAAGDFYVPNGRVTEHLGIVDPHTMDLDSGAPPHTGTGYTGDGHGLNPEYQLKDGRWKPGAVLIRVDSDGSRHLVARLESKDTWVSAKEPDDHVVDGWPAHKGGEWVFPDSPQHGPHPDPPDGSGAPVHRGWDSDGEPPGTGPPIGEAVDPAAAARVFEGSVFATEAGAAFFDPADTTMRSAAGDVRPVAGEFTIDVHGDARGVLVWDGAGAEHRMGARGFAEVIRNSTGWDGRSPIRLLSCDTGRGSQPFAAELARELGVPVSAPDRPVWTFPDGREPVVTGFERGPNGELTPRIPPDGRWHRFTPEDLPAEGHGPPEFGSVVDDMVRQHPAHERAIRDWAKAADAHLRDPHNTPRPDIKDFLQNHAAREHADAADGQAATARGGADPARHADHAESVSAVESCEGRAQTDHSGERRLDRIRTLIDEFRQNLAEPVDLEQPHPDHTHRSDQLGMPHRGDGHDPLFDGSDLSREERQALRDLWDDLTADERGYLYTVEPMFGEHAALPVDVCDHYARQAAHNLHDNLIDDIRMRAKINGADPSMGPDQWKQFATPEDWNRLQCYKDVIDAVAPRHNEPPRYLLGFEHDGRSITAVGNPDTASHTVVFAPGTFTDHDTLNPYPERPGFKNWFGLKERFEKPGYMEVSLRIHDTLVARLGHDHVAVVDYQNYHAPQSLVNPATGARNPRFAREGAAALRNHCDRLQLTNLVAENKLWVAGHSYGTVLVGEAAKGGYGLNADGLINLGSPGLRVADVSGLMLKGEPLVAGQAPVHTMTRTDDPIRAVDLARRLGLDRLGVGHGLMPHRPAFGGQVWDVDTEQHRDPHNAYFDRDSKALQHMARIIAADPSPARHSDSGGDRIEARLDESMHTSSEFEASQSRDAGGFTEDQGAYRATPYERRELEPRFAEPLSDVVDGLAHGDDAGLRQLADDLSGVVHTHKGYAFVVEFHEVRSPVIEGVIHLDGEPVGVIEREFTRDPNGKIVVKNNAMILEDHAKGNGFASAFAPRLEDYYRRAGADRIEVHAALEDGGLVWARQDFRWDPDPARLKSSVGNIVQRMDTVLNQIDSAEARRLLTEMRGRLVDESGQLRPYRELPTPKEIAVLETVDYPDLGERIMLGNSWYGVKQL</sequence>
<feature type="domain" description="DUF1023" evidence="2">
    <location>
        <begin position="436"/>
        <end position="604"/>
    </location>
</feature>